<comment type="pathway">
    <text evidence="9">Amino-acid biosynthesis; L-histidine biosynthesis; L-histidine from 5-phospho-alpha-D-ribose 1-diphosphate: step 7/9.</text>
</comment>
<dbReference type="InterPro" id="IPR015421">
    <property type="entry name" value="PyrdxlP-dep_Trfase_major"/>
</dbReference>
<dbReference type="Gene3D" id="3.90.1150.10">
    <property type="entry name" value="Aspartate Aminotransferase, domain 1"/>
    <property type="match status" value="1"/>
</dbReference>
<evidence type="ECO:0000256" key="4">
    <source>
        <dbReference type="ARBA" id="ARBA00022576"/>
    </source>
</evidence>
<dbReference type="PROSITE" id="PS00599">
    <property type="entry name" value="AA_TRANSFER_CLASS_2"/>
    <property type="match status" value="1"/>
</dbReference>
<protein>
    <recommendedName>
        <fullName evidence="9">Histidinol-phosphate aminotransferase</fullName>
        <ecNumber evidence="9">2.6.1.9</ecNumber>
    </recommendedName>
    <alternativeName>
        <fullName evidence="9">Imidazole acetol-phosphate transaminase</fullName>
    </alternativeName>
</protein>
<comment type="similarity">
    <text evidence="2 9">Belongs to the class-II pyridoxal-phosphate-dependent aminotransferase family. Histidinol-phosphate aminotransferase subfamily.</text>
</comment>
<reference evidence="11" key="1">
    <citation type="submission" date="2022-08" db="EMBL/GenBank/DDBJ databases">
        <title>The genomic sequence of strain Paenibacillus sp. SCIV0701.</title>
        <authorList>
            <person name="Zhao H."/>
        </authorList>
    </citation>
    <scope>NUCLEOTIDE SEQUENCE</scope>
    <source>
        <strain evidence="11">SCIV0701</strain>
    </source>
</reference>
<dbReference type="InterPro" id="IPR005861">
    <property type="entry name" value="HisP_aminotrans"/>
</dbReference>
<gene>
    <name evidence="9 11" type="primary">hisC</name>
    <name evidence="11" type="ORF">NQZ67_28545</name>
</gene>
<keyword evidence="8 9" id="KW-0368">Histidine biosynthesis</keyword>
<feature type="modified residue" description="N6-(pyridoxal phosphate)lysine" evidence="9">
    <location>
        <position position="212"/>
    </location>
</feature>
<keyword evidence="12" id="KW-1185">Reference proteome</keyword>
<comment type="catalytic activity">
    <reaction evidence="9">
        <text>L-histidinol phosphate + 2-oxoglutarate = 3-(imidazol-4-yl)-2-oxopropyl phosphate + L-glutamate</text>
        <dbReference type="Rhea" id="RHEA:23744"/>
        <dbReference type="ChEBI" id="CHEBI:16810"/>
        <dbReference type="ChEBI" id="CHEBI:29985"/>
        <dbReference type="ChEBI" id="CHEBI:57766"/>
        <dbReference type="ChEBI" id="CHEBI:57980"/>
        <dbReference type="EC" id="2.6.1.9"/>
    </reaction>
</comment>
<evidence type="ECO:0000259" key="10">
    <source>
        <dbReference type="Pfam" id="PF00155"/>
    </source>
</evidence>
<evidence type="ECO:0000313" key="11">
    <source>
        <dbReference type="EMBL" id="MCR2807833.1"/>
    </source>
</evidence>
<dbReference type="InterPro" id="IPR015422">
    <property type="entry name" value="PyrdxlP-dep_Trfase_small"/>
</dbReference>
<dbReference type="CDD" id="cd00609">
    <property type="entry name" value="AAT_like"/>
    <property type="match status" value="1"/>
</dbReference>
<dbReference type="GO" id="GO:0000105">
    <property type="term" value="P:L-histidine biosynthetic process"/>
    <property type="evidence" value="ECO:0007669"/>
    <property type="project" value="UniProtKB-UniRule"/>
</dbReference>
<dbReference type="GO" id="GO:0030170">
    <property type="term" value="F:pyridoxal phosphate binding"/>
    <property type="evidence" value="ECO:0007669"/>
    <property type="project" value="InterPro"/>
</dbReference>
<comment type="cofactor">
    <cofactor evidence="1 9">
        <name>pyridoxal 5'-phosphate</name>
        <dbReference type="ChEBI" id="CHEBI:597326"/>
    </cofactor>
</comment>
<dbReference type="PANTHER" id="PTHR42885:SF2">
    <property type="entry name" value="HISTIDINOL-PHOSPHATE AMINOTRANSFERASE"/>
    <property type="match status" value="1"/>
</dbReference>
<feature type="domain" description="Aminotransferase class I/classII large" evidence="10">
    <location>
        <begin position="25"/>
        <end position="349"/>
    </location>
</feature>
<dbReference type="HAMAP" id="MF_01023">
    <property type="entry name" value="HisC_aminotrans_2"/>
    <property type="match status" value="1"/>
</dbReference>
<organism evidence="11 12">
    <name type="scientific">Paenibacillus soyae</name>
    <dbReference type="NCBI Taxonomy" id="2969249"/>
    <lineage>
        <taxon>Bacteria</taxon>
        <taxon>Bacillati</taxon>
        <taxon>Bacillota</taxon>
        <taxon>Bacilli</taxon>
        <taxon>Bacillales</taxon>
        <taxon>Paenibacillaceae</taxon>
        <taxon>Paenibacillus</taxon>
    </lineage>
</organism>
<dbReference type="SUPFAM" id="SSF53383">
    <property type="entry name" value="PLP-dependent transferases"/>
    <property type="match status" value="1"/>
</dbReference>
<dbReference type="EMBL" id="JANIPJ010000035">
    <property type="protein sequence ID" value="MCR2807833.1"/>
    <property type="molecule type" value="Genomic_DNA"/>
</dbReference>
<dbReference type="InterPro" id="IPR001917">
    <property type="entry name" value="Aminotrans_II_pyridoxalP_BS"/>
</dbReference>
<proteinExistence type="inferred from homology"/>
<accession>A0A9X2SDF5</accession>
<sequence>MSKFWSPLAGSLEPYVPGEQPKDKTYIKLNTNENPYPPSPKALEAIAAAADADLRLYPDPTCDALIQEVARCYGLSPKQIFVGNGSDEVLAFAFAAFFDPAKPVLFPDITYSFYKVYAQLYRLTPRLIPLDDEFNIPVGEFTSGGDHGGIILPNPNAPTAKLLPLADIVAMLEANPDRVVIIDEAYIDFGGESAVKLVPDYPNLLVIQTLSKSRSLAGLRVGFAFGSEELIEGLDRIKNSFNSYTLDRLALHGAVASLQDEAYFRETTEKVIRTRERVARQVAELGFRGTESRANFLFISHPSIAAKDIFLRLREKGVLVRYFASKRIDNHLRVSIGTDEEMDAFIAALRETVEELQ</sequence>
<dbReference type="PANTHER" id="PTHR42885">
    <property type="entry name" value="HISTIDINOL-PHOSPHATE AMINOTRANSFERASE-RELATED"/>
    <property type="match status" value="1"/>
</dbReference>
<evidence type="ECO:0000256" key="5">
    <source>
        <dbReference type="ARBA" id="ARBA00022605"/>
    </source>
</evidence>
<evidence type="ECO:0000256" key="7">
    <source>
        <dbReference type="ARBA" id="ARBA00022898"/>
    </source>
</evidence>
<comment type="caution">
    <text evidence="11">The sequence shown here is derived from an EMBL/GenBank/DDBJ whole genome shotgun (WGS) entry which is preliminary data.</text>
</comment>
<dbReference type="Proteomes" id="UP001141950">
    <property type="component" value="Unassembled WGS sequence"/>
</dbReference>
<comment type="subunit">
    <text evidence="3 9">Homodimer.</text>
</comment>
<name>A0A9X2SDF5_9BACL</name>
<evidence type="ECO:0000256" key="1">
    <source>
        <dbReference type="ARBA" id="ARBA00001933"/>
    </source>
</evidence>
<dbReference type="InterPro" id="IPR015424">
    <property type="entry name" value="PyrdxlP-dep_Trfase"/>
</dbReference>
<keyword evidence="4 9" id="KW-0032">Aminotransferase</keyword>
<evidence type="ECO:0000313" key="12">
    <source>
        <dbReference type="Proteomes" id="UP001141950"/>
    </source>
</evidence>
<dbReference type="AlphaFoldDB" id="A0A9X2SDF5"/>
<dbReference type="InterPro" id="IPR004839">
    <property type="entry name" value="Aminotransferase_I/II_large"/>
</dbReference>
<evidence type="ECO:0000256" key="2">
    <source>
        <dbReference type="ARBA" id="ARBA00007970"/>
    </source>
</evidence>
<dbReference type="GO" id="GO:0004400">
    <property type="term" value="F:histidinol-phosphate transaminase activity"/>
    <property type="evidence" value="ECO:0007669"/>
    <property type="project" value="UniProtKB-UniRule"/>
</dbReference>
<dbReference type="NCBIfam" id="TIGR01141">
    <property type="entry name" value="hisC"/>
    <property type="match status" value="1"/>
</dbReference>
<evidence type="ECO:0000256" key="9">
    <source>
        <dbReference type="HAMAP-Rule" id="MF_01023"/>
    </source>
</evidence>
<keyword evidence="7 9" id="KW-0663">Pyridoxal phosphate</keyword>
<evidence type="ECO:0000256" key="6">
    <source>
        <dbReference type="ARBA" id="ARBA00022679"/>
    </source>
</evidence>
<dbReference type="EC" id="2.6.1.9" evidence="9"/>
<dbReference type="Gene3D" id="3.40.640.10">
    <property type="entry name" value="Type I PLP-dependent aspartate aminotransferase-like (Major domain)"/>
    <property type="match status" value="1"/>
</dbReference>
<dbReference type="Pfam" id="PF00155">
    <property type="entry name" value="Aminotran_1_2"/>
    <property type="match status" value="1"/>
</dbReference>
<dbReference type="RefSeq" id="WP_257452688.1">
    <property type="nucleotide sequence ID" value="NZ_JANIPJ010000035.1"/>
</dbReference>
<evidence type="ECO:0000256" key="3">
    <source>
        <dbReference type="ARBA" id="ARBA00011738"/>
    </source>
</evidence>
<keyword evidence="6 9" id="KW-0808">Transferase</keyword>
<evidence type="ECO:0000256" key="8">
    <source>
        <dbReference type="ARBA" id="ARBA00023102"/>
    </source>
</evidence>
<keyword evidence="5 9" id="KW-0028">Amino-acid biosynthesis</keyword>